<dbReference type="Proteomes" id="UP000237481">
    <property type="component" value="Unassembled WGS sequence"/>
</dbReference>
<evidence type="ECO:0000256" key="2">
    <source>
        <dbReference type="SAM" id="SignalP"/>
    </source>
</evidence>
<gene>
    <name evidence="3" type="ORF">TPAR_00263</name>
</gene>
<reference evidence="3 4" key="1">
    <citation type="submission" date="2018-01" db="EMBL/GenBank/DDBJ databases">
        <title>Harnessing the power of phylogenomics to disentangle the directionality and signatures of interkingdom host jumping in the parasitic fungal genus Tolypocladium.</title>
        <authorList>
            <person name="Quandt C.A."/>
            <person name="Patterson W."/>
            <person name="Spatafora J.W."/>
        </authorList>
    </citation>
    <scope>NUCLEOTIDE SEQUENCE [LARGE SCALE GENOMIC DNA]</scope>
    <source>
        <strain evidence="3 4">NRBC 100945</strain>
    </source>
</reference>
<keyword evidence="4" id="KW-1185">Reference proteome</keyword>
<dbReference type="EMBL" id="PKSG01000032">
    <property type="protein sequence ID" value="POR39539.1"/>
    <property type="molecule type" value="Genomic_DNA"/>
</dbReference>
<organism evidence="3 4">
    <name type="scientific">Tolypocladium paradoxum</name>
    <dbReference type="NCBI Taxonomy" id="94208"/>
    <lineage>
        <taxon>Eukaryota</taxon>
        <taxon>Fungi</taxon>
        <taxon>Dikarya</taxon>
        <taxon>Ascomycota</taxon>
        <taxon>Pezizomycotina</taxon>
        <taxon>Sordariomycetes</taxon>
        <taxon>Hypocreomycetidae</taxon>
        <taxon>Hypocreales</taxon>
        <taxon>Ophiocordycipitaceae</taxon>
        <taxon>Tolypocladium</taxon>
    </lineage>
</organism>
<feature type="chain" id="PRO_5015540120" evidence="2">
    <location>
        <begin position="35"/>
        <end position="53"/>
    </location>
</feature>
<name>A0A2S4LAR9_9HYPO</name>
<feature type="region of interest" description="Disordered" evidence="1">
    <location>
        <begin position="31"/>
        <end position="53"/>
    </location>
</feature>
<dbReference type="AlphaFoldDB" id="A0A2S4LAR9"/>
<proteinExistence type="predicted"/>
<evidence type="ECO:0000313" key="3">
    <source>
        <dbReference type="EMBL" id="POR39539.1"/>
    </source>
</evidence>
<comment type="caution">
    <text evidence="3">The sequence shown here is derived from an EMBL/GenBank/DDBJ whole genome shotgun (WGS) entry which is preliminary data.</text>
</comment>
<keyword evidence="2" id="KW-0732">Signal</keyword>
<sequence>MLIPCSIGINVYMKVTQLLSIALALLGAVDTAPARPSSPSTTRLVGNSCRDPG</sequence>
<accession>A0A2S4LAR9</accession>
<feature type="signal peptide" evidence="2">
    <location>
        <begin position="1"/>
        <end position="34"/>
    </location>
</feature>
<evidence type="ECO:0000256" key="1">
    <source>
        <dbReference type="SAM" id="MobiDB-lite"/>
    </source>
</evidence>
<protein>
    <submittedName>
        <fullName evidence="3">Uncharacterized protein</fullName>
    </submittedName>
</protein>
<evidence type="ECO:0000313" key="4">
    <source>
        <dbReference type="Proteomes" id="UP000237481"/>
    </source>
</evidence>